<organism evidence="5 6">
    <name type="scientific">Hohenbuehelia grisea</name>
    <dbReference type="NCBI Taxonomy" id="104357"/>
    <lineage>
        <taxon>Eukaryota</taxon>
        <taxon>Fungi</taxon>
        <taxon>Dikarya</taxon>
        <taxon>Basidiomycota</taxon>
        <taxon>Agaricomycotina</taxon>
        <taxon>Agaricomycetes</taxon>
        <taxon>Agaricomycetidae</taxon>
        <taxon>Agaricales</taxon>
        <taxon>Pleurotineae</taxon>
        <taxon>Pleurotaceae</taxon>
        <taxon>Hohenbuehelia</taxon>
    </lineage>
</organism>
<feature type="compositionally biased region" description="Polar residues" evidence="4">
    <location>
        <begin position="839"/>
        <end position="868"/>
    </location>
</feature>
<evidence type="ECO:0000313" key="6">
    <source>
        <dbReference type="Proteomes" id="UP001556367"/>
    </source>
</evidence>
<evidence type="ECO:0000256" key="3">
    <source>
        <dbReference type="ARBA" id="ARBA00023242"/>
    </source>
</evidence>
<feature type="compositionally biased region" description="Basic residues" evidence="4">
    <location>
        <begin position="551"/>
        <end position="563"/>
    </location>
</feature>
<feature type="compositionally biased region" description="Basic and acidic residues" evidence="4">
    <location>
        <begin position="42"/>
        <end position="58"/>
    </location>
</feature>
<feature type="compositionally biased region" description="Polar residues" evidence="4">
    <location>
        <begin position="725"/>
        <end position="744"/>
    </location>
</feature>
<feature type="compositionally biased region" description="Basic and acidic residues" evidence="4">
    <location>
        <begin position="816"/>
        <end position="827"/>
    </location>
</feature>
<feature type="compositionally biased region" description="Acidic residues" evidence="4">
    <location>
        <begin position="223"/>
        <end position="244"/>
    </location>
</feature>
<dbReference type="Pfam" id="PF04615">
    <property type="entry name" value="Utp14"/>
    <property type="match status" value="1"/>
</dbReference>
<dbReference type="PANTHER" id="PTHR14150:SF12">
    <property type="entry name" value="U3 SMALL NUCLEOLAR RNA-ASSOCIATED PROTEIN 14 HOMOLOG A"/>
    <property type="match status" value="1"/>
</dbReference>
<feature type="compositionally biased region" description="Low complexity" evidence="4">
    <location>
        <begin position="331"/>
        <end position="353"/>
    </location>
</feature>
<evidence type="ECO:0000313" key="5">
    <source>
        <dbReference type="EMBL" id="KAL0952160.1"/>
    </source>
</evidence>
<feature type="region of interest" description="Disordered" evidence="4">
    <location>
        <begin position="678"/>
        <end position="703"/>
    </location>
</feature>
<comment type="caution">
    <text evidence="5">The sequence shown here is derived from an EMBL/GenBank/DDBJ whole genome shotgun (WGS) entry which is preliminary data.</text>
</comment>
<dbReference type="EMBL" id="JASNQZ010000011">
    <property type="protein sequence ID" value="KAL0952160.1"/>
    <property type="molecule type" value="Genomic_DNA"/>
</dbReference>
<keyword evidence="2" id="KW-0597">Phosphoprotein</keyword>
<feature type="compositionally biased region" description="Basic and acidic residues" evidence="4">
    <location>
        <begin position="564"/>
        <end position="585"/>
    </location>
</feature>
<feature type="compositionally biased region" description="Basic and acidic residues" evidence="4">
    <location>
        <begin position="380"/>
        <end position="392"/>
    </location>
</feature>
<gene>
    <name evidence="5" type="ORF">HGRIS_008776</name>
</gene>
<dbReference type="Proteomes" id="UP001556367">
    <property type="component" value="Unassembled WGS sequence"/>
</dbReference>
<proteinExistence type="predicted"/>
<feature type="compositionally biased region" description="Acidic residues" evidence="4">
    <location>
        <begin position="526"/>
        <end position="535"/>
    </location>
</feature>
<evidence type="ECO:0000256" key="4">
    <source>
        <dbReference type="SAM" id="MobiDB-lite"/>
    </source>
</evidence>
<feature type="compositionally biased region" description="Acidic residues" evidence="4">
    <location>
        <begin position="174"/>
        <end position="188"/>
    </location>
</feature>
<sequence>MANKARAPKSMMAKPRPSASKANAKGYARRHSRKAQSLNVARDTDVYEYQPEKSRRGKVALDLDRDELQGFGGLDEDDDQGNTALRARLIGEDMENEQIASDDDEEIDSDDAFEESDDERFVGFNFTSEKTRASKKAAQKGKTSASKVRFAEVDLNEDDDMAGSDGDSVHGDQDVDGDEEEEDGDPSEFIDVLDILDGKGDPFDEDEVAGLSSGASTSRPAEADSEEEDPASENDDADSAEEDAQGGASISASDLESDDDVNGEALDELQDFITQLNPLTASTKRKALDESEASAKPVKRRHVIKERTEAGAESEFGAFNSSGPKLSIDDLLAPLSQPSSSSASALLALQKSAKVLRPPENPKDAKSKKARTLSAPLPHRAQERLDREAAYEQTKEEIHKWNETMKRIRDADHLSFPLQPPEKLKTSNLELAARFKPTTPLESSISSLLQKAQLREQDIHQTEENALAAQKLSVEEVAARRTELRRMRELAFRAEVRARRVKKIKSKVYRRIRRKEKERAGAAGGDAEDDEDDEAAQLKAETERARERATLRHKHTGKWARAMRGKEGMDEDARGAIEDMLSRGERLRRKIQGRGSGSEDESDSEDDEGQDGDAEARVKARAFEELAQLDAEDAAVGETVGKKGKSVFEMKFMKDAMARARVDVDREQDDFIREIGGDVEDAGSSAGNAPADATGNADASQAAVERVGGRMVFRPGAVPPRISLGISTSLASDTSSVTLKSTDFPSPVESRPSQTPIQRSGLSSATRPEADEPENPWLAPRDASTKAPRKKNEVVVSKESAAAEKSKNRLKKQAKKLADEKEKAREDAEVDISMENVLGTATSANSQSKSTVNKSKSRNAVASTSEQPSTVDSDVDSEVEEQEKLLMLKPAKAKGKGPSAFEQRDLVALAFAGDNVVSQFEEIKRQEMAADAPQEVDTTLPGWGSWGGAGVRKQAPKPHLIKKVAGVDPKSRADFGKAHVIISEKRDKKAAKYLVKDLPYPYTSRAQFERSMDAPIGTEWNTRLAFQKTTLPKVVKKMGTVIDPLEKLF</sequence>
<reference evidence="6" key="1">
    <citation type="submission" date="2024-06" db="EMBL/GenBank/DDBJ databases">
        <title>Multi-omics analyses provide insights into the biosynthesis of the anticancer antibiotic pleurotin in Hohenbuehelia grisea.</title>
        <authorList>
            <person name="Weaver J.A."/>
            <person name="Alberti F."/>
        </authorList>
    </citation>
    <scope>NUCLEOTIDE SEQUENCE [LARGE SCALE GENOMIC DNA]</scope>
    <source>
        <strain evidence="6">T-177</strain>
    </source>
</reference>
<evidence type="ECO:0000256" key="2">
    <source>
        <dbReference type="ARBA" id="ARBA00022553"/>
    </source>
</evidence>
<feature type="compositionally biased region" description="Acidic residues" evidence="4">
    <location>
        <begin position="598"/>
        <end position="613"/>
    </location>
</feature>
<evidence type="ECO:0000256" key="1">
    <source>
        <dbReference type="ARBA" id="ARBA00004604"/>
    </source>
</evidence>
<accession>A0ABR3J914</accession>
<feature type="compositionally biased region" description="Polar residues" evidence="4">
    <location>
        <begin position="751"/>
        <end position="766"/>
    </location>
</feature>
<feature type="compositionally biased region" description="Acidic residues" evidence="4">
    <location>
        <begin position="255"/>
        <end position="270"/>
    </location>
</feature>
<comment type="subcellular location">
    <subcellularLocation>
        <location evidence="1">Nucleus</location>
        <location evidence="1">Nucleolus</location>
    </subcellularLocation>
</comment>
<feature type="compositionally biased region" description="Acidic residues" evidence="4">
    <location>
        <begin position="92"/>
        <end position="118"/>
    </location>
</feature>
<feature type="region of interest" description="Disordered" evidence="4">
    <location>
        <begin position="715"/>
        <end position="880"/>
    </location>
</feature>
<name>A0ABR3J914_9AGAR</name>
<feature type="region of interest" description="Disordered" evidence="4">
    <location>
        <begin position="515"/>
        <end position="621"/>
    </location>
</feature>
<evidence type="ECO:0008006" key="7">
    <source>
        <dbReference type="Google" id="ProtNLM"/>
    </source>
</evidence>
<feature type="region of interest" description="Disordered" evidence="4">
    <location>
        <begin position="89"/>
        <end position="392"/>
    </location>
</feature>
<protein>
    <recommendedName>
        <fullName evidence="7">U3 small nucleolar RNA-associated protein 14</fullName>
    </recommendedName>
</protein>
<feature type="region of interest" description="Disordered" evidence="4">
    <location>
        <begin position="1"/>
        <end position="58"/>
    </location>
</feature>
<dbReference type="PANTHER" id="PTHR14150">
    <property type="entry name" value="U3 SMALL NUCLEOLAR RNA-ASSOCIATED PROTEIN 14"/>
    <property type="match status" value="1"/>
</dbReference>
<dbReference type="InterPro" id="IPR006709">
    <property type="entry name" value="SSU_processome_Utp14"/>
</dbReference>
<feature type="compositionally biased region" description="Basic and acidic residues" evidence="4">
    <location>
        <begin position="540"/>
        <end position="550"/>
    </location>
</feature>
<keyword evidence="3" id="KW-0539">Nucleus</keyword>
<feature type="compositionally biased region" description="Polar residues" evidence="4">
    <location>
        <begin position="272"/>
        <end position="282"/>
    </location>
</feature>
<keyword evidence="6" id="KW-1185">Reference proteome</keyword>